<dbReference type="Proteomes" id="UP000694546">
    <property type="component" value="Chromosome 12"/>
</dbReference>
<reference evidence="12" key="1">
    <citation type="submission" date="2025-08" db="UniProtKB">
        <authorList>
            <consortium name="Ensembl"/>
        </authorList>
    </citation>
    <scope>IDENTIFICATION</scope>
</reference>
<evidence type="ECO:0000256" key="10">
    <source>
        <dbReference type="SAM" id="Phobius"/>
    </source>
</evidence>
<evidence type="ECO:0000259" key="11">
    <source>
        <dbReference type="PROSITE" id="PS50853"/>
    </source>
</evidence>
<proteinExistence type="predicted"/>
<protein>
    <submittedName>
        <fullName evidence="12">Uncharacterized LOC115556335</fullName>
    </submittedName>
</protein>
<dbReference type="InterPro" id="IPR003961">
    <property type="entry name" value="FN3_dom"/>
</dbReference>
<keyword evidence="3" id="KW-0732">Signal</keyword>
<dbReference type="AlphaFoldDB" id="A0A8C5CGI2"/>
<keyword evidence="8" id="KW-0325">Glycoprotein</keyword>
<sequence>MERIPGLRFYFGVFLLNCISMAAQGLNLHCDNDFDRLMMCAFNPPPDDPSCAEYTLNTRVEGSQRYTERNCNLTPDPVRTGRCSCSLDINGFNVGDDYTTTLRKAGALVVSKYISAYSNVKPKAPNITSVTREKGNYLVTWDTKYNDPSFELTVLLNYRKEGENGTEVNVSSMESYEILGKSLEPSTEYLVSVQSYSAFYSERSGDLTFTTPVSPTTIAVAVIVSLCVAAFIITSFLYLFCTRLKESWWDSVGDYKNSTLLFMVPRDHKVLTPQKTPLSSVYVEACKEDEFDEKPLDSGGNSLQSTGAESVSSSLGYSQKVSIDLISDVEEAMRMAFPQLSTAPCHIDAHSNNGYNPIAGTSSPSVFENMTYSMSSSGTQGLYAANPPAVLSESFYKPSMLWGGVHNPFPDSQVPIFKLTGQRQPFDPSHMKTDFSYQSRNTESGSLSQSEALQVDLSYSCSPGDTPSSSDLHGFGSSQSGDNLKESLLVGEADWSSMMERVSVEEKPSFNVWVSNPSEVSCPSPACSLVSLDDDFQEFQSMMKRPGVLIPTANDSMPRGRPDKLPETPYSGMPQRTIEGASTLTQTTQAAQGILDTQGNKVSLLSVDQYKLIIISDYHSV</sequence>
<keyword evidence="5 10" id="KW-0472">Membrane</keyword>
<comment type="subcellular location">
    <subcellularLocation>
        <location evidence="1">Membrane</location>
        <topology evidence="1">Single-pass type I membrane protein</topology>
    </subcellularLocation>
</comment>
<feature type="domain" description="Fibronectin type-III" evidence="11">
    <location>
        <begin position="121"/>
        <end position="214"/>
    </location>
</feature>
<evidence type="ECO:0000256" key="2">
    <source>
        <dbReference type="ARBA" id="ARBA00022692"/>
    </source>
</evidence>
<keyword evidence="7" id="KW-0675">Receptor</keyword>
<dbReference type="InterPro" id="IPR036116">
    <property type="entry name" value="FN3_sf"/>
</dbReference>
<keyword evidence="2 10" id="KW-0812">Transmembrane</keyword>
<dbReference type="PANTHER" id="PTHR23037">
    <property type="entry name" value="CYTOKINE RECEPTOR"/>
    <property type="match status" value="1"/>
</dbReference>
<feature type="compositionally biased region" description="Polar residues" evidence="9">
    <location>
        <begin position="435"/>
        <end position="482"/>
    </location>
</feature>
<evidence type="ECO:0000256" key="7">
    <source>
        <dbReference type="ARBA" id="ARBA00023170"/>
    </source>
</evidence>
<evidence type="ECO:0000256" key="8">
    <source>
        <dbReference type="ARBA" id="ARBA00023180"/>
    </source>
</evidence>
<gene>
    <name evidence="12" type="primary">LOC115556335</name>
</gene>
<keyword evidence="13" id="KW-1185">Reference proteome</keyword>
<dbReference type="Gene3D" id="2.60.40.10">
    <property type="entry name" value="Immunoglobulins"/>
    <property type="match status" value="2"/>
</dbReference>
<dbReference type="GO" id="GO:0009897">
    <property type="term" value="C:external side of plasma membrane"/>
    <property type="evidence" value="ECO:0007669"/>
    <property type="project" value="TreeGrafter"/>
</dbReference>
<dbReference type="KEGG" id="gmh:115556335"/>
<feature type="region of interest" description="Disordered" evidence="9">
    <location>
        <begin position="422"/>
        <end position="483"/>
    </location>
</feature>
<evidence type="ECO:0000256" key="4">
    <source>
        <dbReference type="ARBA" id="ARBA00022989"/>
    </source>
</evidence>
<evidence type="ECO:0000256" key="5">
    <source>
        <dbReference type="ARBA" id="ARBA00023136"/>
    </source>
</evidence>
<evidence type="ECO:0000313" key="13">
    <source>
        <dbReference type="Proteomes" id="UP000694546"/>
    </source>
</evidence>
<reference evidence="12" key="2">
    <citation type="submission" date="2025-09" db="UniProtKB">
        <authorList>
            <consortium name="Ensembl"/>
        </authorList>
    </citation>
    <scope>IDENTIFICATION</scope>
</reference>
<organism evidence="12 13">
    <name type="scientific">Gadus morhua</name>
    <name type="common">Atlantic cod</name>
    <dbReference type="NCBI Taxonomy" id="8049"/>
    <lineage>
        <taxon>Eukaryota</taxon>
        <taxon>Metazoa</taxon>
        <taxon>Chordata</taxon>
        <taxon>Craniata</taxon>
        <taxon>Vertebrata</taxon>
        <taxon>Euteleostomi</taxon>
        <taxon>Actinopterygii</taxon>
        <taxon>Neopterygii</taxon>
        <taxon>Teleostei</taxon>
        <taxon>Neoteleostei</taxon>
        <taxon>Acanthomorphata</taxon>
        <taxon>Zeiogadaria</taxon>
        <taxon>Gadariae</taxon>
        <taxon>Gadiformes</taxon>
        <taxon>Gadoidei</taxon>
        <taxon>Gadidae</taxon>
        <taxon>Gadus</taxon>
    </lineage>
</organism>
<evidence type="ECO:0000256" key="1">
    <source>
        <dbReference type="ARBA" id="ARBA00004479"/>
    </source>
</evidence>
<evidence type="ECO:0000256" key="6">
    <source>
        <dbReference type="ARBA" id="ARBA00023157"/>
    </source>
</evidence>
<dbReference type="Ensembl" id="ENSGMOT00000051489.1">
    <property type="protein sequence ID" value="ENSGMOP00000061729.1"/>
    <property type="gene ID" value="ENSGMOG00000036653.1"/>
</dbReference>
<feature type="transmembrane region" description="Helical" evidence="10">
    <location>
        <begin position="7"/>
        <end position="26"/>
    </location>
</feature>
<dbReference type="CDD" id="cd00063">
    <property type="entry name" value="FN3"/>
    <property type="match status" value="1"/>
</dbReference>
<dbReference type="PANTHER" id="PTHR23037:SF35">
    <property type="entry name" value="FIBRONECTIN TYPE-III DOMAIN-CONTAINING PROTEIN"/>
    <property type="match status" value="1"/>
</dbReference>
<dbReference type="GO" id="GO:0004896">
    <property type="term" value="F:cytokine receptor activity"/>
    <property type="evidence" value="ECO:0007669"/>
    <property type="project" value="TreeGrafter"/>
</dbReference>
<name>A0A8C5CGI2_GADMO</name>
<evidence type="ECO:0000256" key="3">
    <source>
        <dbReference type="ARBA" id="ARBA00022729"/>
    </source>
</evidence>
<dbReference type="InterPro" id="IPR013783">
    <property type="entry name" value="Ig-like_fold"/>
</dbReference>
<dbReference type="GeneTree" id="ENSGT00530000069547"/>
<feature type="region of interest" description="Disordered" evidence="9">
    <location>
        <begin position="549"/>
        <end position="573"/>
    </location>
</feature>
<keyword evidence="6" id="KW-1015">Disulfide bond</keyword>
<dbReference type="OrthoDB" id="8962741at2759"/>
<dbReference type="RefSeq" id="XP_030229402.1">
    <property type="nucleotide sequence ID" value="XM_030373542.1"/>
</dbReference>
<dbReference type="GeneID" id="115556335"/>
<dbReference type="SUPFAM" id="SSF49265">
    <property type="entry name" value="Fibronectin type III"/>
    <property type="match status" value="2"/>
</dbReference>
<keyword evidence="4 10" id="KW-1133">Transmembrane helix</keyword>
<evidence type="ECO:0000313" key="12">
    <source>
        <dbReference type="Ensembl" id="ENSGMOP00000061729.1"/>
    </source>
</evidence>
<feature type="transmembrane region" description="Helical" evidence="10">
    <location>
        <begin position="218"/>
        <end position="241"/>
    </location>
</feature>
<dbReference type="PROSITE" id="PS50853">
    <property type="entry name" value="FN3"/>
    <property type="match status" value="1"/>
</dbReference>
<evidence type="ECO:0000256" key="9">
    <source>
        <dbReference type="SAM" id="MobiDB-lite"/>
    </source>
</evidence>
<accession>A0A8C5CGI2</accession>